<dbReference type="InterPro" id="IPR023333">
    <property type="entry name" value="Proteasome_suB-type"/>
</dbReference>
<protein>
    <submittedName>
        <fullName evidence="6">Proteasome subunit beta type-1-like</fullName>
    </submittedName>
</protein>
<dbReference type="OMA" id="APKEHAN"/>
<dbReference type="GO" id="GO:0051603">
    <property type="term" value="P:proteolysis involved in protein catabolic process"/>
    <property type="evidence" value="ECO:0007669"/>
    <property type="project" value="InterPro"/>
</dbReference>
<organism evidence="5 6">
    <name type="scientific">Dermatophagoides pteronyssinus</name>
    <name type="common">European house dust mite</name>
    <dbReference type="NCBI Taxonomy" id="6956"/>
    <lineage>
        <taxon>Eukaryota</taxon>
        <taxon>Metazoa</taxon>
        <taxon>Ecdysozoa</taxon>
        <taxon>Arthropoda</taxon>
        <taxon>Chelicerata</taxon>
        <taxon>Arachnida</taxon>
        <taxon>Acari</taxon>
        <taxon>Acariformes</taxon>
        <taxon>Sarcoptiformes</taxon>
        <taxon>Astigmata</taxon>
        <taxon>Psoroptidia</taxon>
        <taxon>Analgoidea</taxon>
        <taxon>Pyroglyphidae</taxon>
        <taxon>Dermatophagoidinae</taxon>
        <taxon>Dermatophagoides</taxon>
    </lineage>
</organism>
<dbReference type="RefSeq" id="XP_027202111.1">
    <property type="nucleotide sequence ID" value="XM_027346310.1"/>
</dbReference>
<dbReference type="Pfam" id="PF00227">
    <property type="entry name" value="Proteasome"/>
    <property type="match status" value="1"/>
</dbReference>
<keyword evidence="2" id="KW-0963">Cytoplasm</keyword>
<dbReference type="KEGG" id="dpte:113796065"/>
<keyword evidence="3" id="KW-0647">Proteasome</keyword>
<dbReference type="OrthoDB" id="268479at2759"/>
<dbReference type="PROSITE" id="PS51476">
    <property type="entry name" value="PROTEASOME_BETA_2"/>
    <property type="match status" value="1"/>
</dbReference>
<dbReference type="AlphaFoldDB" id="A0A6P6YAV7"/>
<dbReference type="GO" id="GO:0005839">
    <property type="term" value="C:proteasome core complex"/>
    <property type="evidence" value="ECO:0007669"/>
    <property type="project" value="InterPro"/>
</dbReference>
<dbReference type="Proteomes" id="UP000515146">
    <property type="component" value="Unplaced"/>
</dbReference>
<sequence length="214" mass="24044">RHHYQMSSWSPYVNNGGTALAIAGPNFAIVAADTRLSAGYSILSRHTSRITKLTNQCFIVSCGQSCEVDKLQYEMTQIVQDYVFEHKMNPSLNAIAQKLSLQLYSRRFFPYYAFNLLAGISDTNSGIIYSYDSIGNTEPLKYGTTGSSASAILPIVDLYFSKIKDYNEKNCIELIKDCFKSAAERDILTGDSVEIFVIRNNKEISKQVFPLRND</sequence>
<evidence type="ECO:0000313" key="5">
    <source>
        <dbReference type="Proteomes" id="UP000515146"/>
    </source>
</evidence>
<proteinExistence type="predicted"/>
<evidence type="ECO:0000256" key="1">
    <source>
        <dbReference type="ARBA" id="ARBA00004123"/>
    </source>
</evidence>
<dbReference type="GO" id="GO:0005634">
    <property type="term" value="C:nucleus"/>
    <property type="evidence" value="ECO:0007669"/>
    <property type="project" value="UniProtKB-SubCell"/>
</dbReference>
<reference evidence="6" key="1">
    <citation type="submission" date="2025-08" db="UniProtKB">
        <authorList>
            <consortium name="RefSeq"/>
        </authorList>
    </citation>
    <scope>IDENTIFICATION</scope>
    <source>
        <strain evidence="6">Airmid</strain>
    </source>
</reference>
<evidence type="ECO:0000256" key="4">
    <source>
        <dbReference type="ARBA" id="ARBA00026071"/>
    </source>
</evidence>
<keyword evidence="5" id="KW-1185">Reference proteome</keyword>
<evidence type="ECO:0000313" key="6">
    <source>
        <dbReference type="RefSeq" id="XP_027202111.1"/>
    </source>
</evidence>
<accession>A0A6P6YAV7</accession>
<dbReference type="SUPFAM" id="SSF56235">
    <property type="entry name" value="N-terminal nucleophile aminohydrolases (Ntn hydrolases)"/>
    <property type="match status" value="1"/>
</dbReference>
<evidence type="ECO:0000256" key="3">
    <source>
        <dbReference type="ARBA" id="ARBA00022942"/>
    </source>
</evidence>
<dbReference type="InParanoid" id="A0A6P6YAV7"/>
<gene>
    <name evidence="6" type="primary">LOC113796065</name>
</gene>
<dbReference type="PANTHER" id="PTHR32194:SF2">
    <property type="entry name" value="PROTEASOME SUBUNIT BETA TYPE-1"/>
    <property type="match status" value="1"/>
</dbReference>
<comment type="subunit">
    <text evidence="4">The 26S proteasome consists of a 20S proteasome core and two 19S regulatory subunits. The 20S proteasome core is composed of 28 subunits that are arranged in four stacked rings, resulting in a barrel-shaped structure. The two end rings are each formed by seven alpha subunits, and the two central rings are each formed by seven beta subunits. The catalytic chamber with the active sites is on the inside of the barrel.</text>
</comment>
<comment type="subcellular location">
    <subcellularLocation>
        <location evidence="1">Nucleus</location>
    </subcellularLocation>
</comment>
<dbReference type="InterPro" id="IPR001353">
    <property type="entry name" value="Proteasome_sua/b"/>
</dbReference>
<evidence type="ECO:0000256" key="2">
    <source>
        <dbReference type="ARBA" id="ARBA00022490"/>
    </source>
</evidence>
<dbReference type="GO" id="GO:0005737">
    <property type="term" value="C:cytoplasm"/>
    <property type="evidence" value="ECO:0007669"/>
    <property type="project" value="TreeGrafter"/>
</dbReference>
<dbReference type="Gene3D" id="3.60.20.10">
    <property type="entry name" value="Glutamine Phosphoribosylpyrophosphate, subunit 1, domain 1"/>
    <property type="match status" value="1"/>
</dbReference>
<feature type="non-terminal residue" evidence="6">
    <location>
        <position position="1"/>
    </location>
</feature>
<name>A0A6P6YAV7_DERPT</name>
<dbReference type="PANTHER" id="PTHR32194">
    <property type="entry name" value="METALLOPROTEASE TLDD"/>
    <property type="match status" value="1"/>
</dbReference>
<dbReference type="InterPro" id="IPR029055">
    <property type="entry name" value="Ntn_hydrolases_N"/>
</dbReference>